<dbReference type="RefSeq" id="WP_282316610.1">
    <property type="nucleotide sequence ID" value="NZ_JARBWL010000002.1"/>
</dbReference>
<organism evidence="1 2">
    <name type="scientific">Pseudomonas fungipugnans</name>
    <dbReference type="NCBI Taxonomy" id="3024217"/>
    <lineage>
        <taxon>Bacteria</taxon>
        <taxon>Pseudomonadati</taxon>
        <taxon>Pseudomonadota</taxon>
        <taxon>Gammaproteobacteria</taxon>
        <taxon>Pseudomonadales</taxon>
        <taxon>Pseudomonadaceae</taxon>
        <taxon>Pseudomonas</taxon>
    </lineage>
</organism>
<evidence type="ECO:0000313" key="1">
    <source>
        <dbReference type="EMBL" id="MDI2593847.1"/>
    </source>
</evidence>
<protein>
    <recommendedName>
        <fullName evidence="3">RES domain-containing protein</fullName>
    </recommendedName>
</protein>
<keyword evidence="2" id="KW-1185">Reference proteome</keyword>
<dbReference type="Proteomes" id="UP001159100">
    <property type="component" value="Unassembled WGS sequence"/>
</dbReference>
<accession>A0ABT6QSG9</accession>
<reference evidence="1 2" key="1">
    <citation type="submission" date="2023-02" db="EMBL/GenBank/DDBJ databases">
        <title>Pseudomonas chrutzelriedensis sp. nov., a potently antifungal strain isolated from moss.</title>
        <authorList>
            <person name="Schnyder A."/>
            <person name="Kalawong R."/>
            <person name="Eberl L."/>
            <person name="Agnoli K."/>
        </authorList>
    </citation>
    <scope>NUCLEOTIDE SEQUENCE [LARGE SCALE GENOMIC DNA]</scope>
    <source>
        <strain evidence="1 2">681</strain>
    </source>
</reference>
<sequence length="228" mass="26133">MVDVTYSYSDPRIVALKSIRASFAVEVLLVERLEKYGVNPFKAYLSILNDEYEVGASRTLFDEVLDHVEREELPNYVMPSDVFSRQFSFAEKDRVKSLRLDSFEKISMSIVRVLTLAPSVNRSNRAVRSLSFEEVHGVLKYKFPDVNIDEVYVTSFAEGVAGRDVFQSRRLAEDVYYHLQHDQIPHYHGEHIGVYSVAHSSEEAHLHEQLNVSDIKNMVIEVVPGFMA</sequence>
<evidence type="ECO:0000313" key="2">
    <source>
        <dbReference type="Proteomes" id="UP001159100"/>
    </source>
</evidence>
<evidence type="ECO:0008006" key="3">
    <source>
        <dbReference type="Google" id="ProtNLM"/>
    </source>
</evidence>
<comment type="caution">
    <text evidence="1">The sequence shown here is derived from an EMBL/GenBank/DDBJ whole genome shotgun (WGS) entry which is preliminary data.</text>
</comment>
<proteinExistence type="predicted"/>
<gene>
    <name evidence="1" type="ORF">POF45_20820</name>
</gene>
<name>A0ABT6QSG9_9PSED</name>
<dbReference type="EMBL" id="JARBWL010000002">
    <property type="protein sequence ID" value="MDI2593847.1"/>
    <property type="molecule type" value="Genomic_DNA"/>
</dbReference>